<evidence type="ECO:0000313" key="2">
    <source>
        <dbReference type="Proteomes" id="UP001430953"/>
    </source>
</evidence>
<sequence>MLMGFGDSDPRVPRNAATLVIDGLIDSFLDPLSHADRYLSRAERADRS</sequence>
<organism evidence="1 2">
    <name type="scientific">Cardiocondyla obscurior</name>
    <dbReference type="NCBI Taxonomy" id="286306"/>
    <lineage>
        <taxon>Eukaryota</taxon>
        <taxon>Metazoa</taxon>
        <taxon>Ecdysozoa</taxon>
        <taxon>Arthropoda</taxon>
        <taxon>Hexapoda</taxon>
        <taxon>Insecta</taxon>
        <taxon>Pterygota</taxon>
        <taxon>Neoptera</taxon>
        <taxon>Endopterygota</taxon>
        <taxon>Hymenoptera</taxon>
        <taxon>Apocrita</taxon>
        <taxon>Aculeata</taxon>
        <taxon>Formicoidea</taxon>
        <taxon>Formicidae</taxon>
        <taxon>Myrmicinae</taxon>
        <taxon>Cardiocondyla</taxon>
    </lineage>
</organism>
<proteinExistence type="predicted"/>
<keyword evidence="2" id="KW-1185">Reference proteome</keyword>
<evidence type="ECO:0000313" key="1">
    <source>
        <dbReference type="EMBL" id="KAL0101989.1"/>
    </source>
</evidence>
<dbReference type="AlphaFoldDB" id="A0AAW2EHZ5"/>
<protein>
    <submittedName>
        <fullName evidence="1">Uncharacterized protein</fullName>
    </submittedName>
</protein>
<reference evidence="1 2" key="1">
    <citation type="submission" date="2023-03" db="EMBL/GenBank/DDBJ databases">
        <title>High recombination rates correlate with genetic variation in Cardiocondyla obscurior ants.</title>
        <authorList>
            <person name="Errbii M."/>
        </authorList>
    </citation>
    <scope>NUCLEOTIDE SEQUENCE [LARGE SCALE GENOMIC DNA]</scope>
    <source>
        <strain evidence="1">Alpha-2009</strain>
        <tissue evidence="1">Whole body</tissue>
    </source>
</reference>
<comment type="caution">
    <text evidence="1">The sequence shown here is derived from an EMBL/GenBank/DDBJ whole genome shotgun (WGS) entry which is preliminary data.</text>
</comment>
<dbReference type="Proteomes" id="UP001430953">
    <property type="component" value="Unassembled WGS sequence"/>
</dbReference>
<gene>
    <name evidence="1" type="ORF">PUN28_018502</name>
</gene>
<dbReference type="EMBL" id="JADYXP020000023">
    <property type="protein sequence ID" value="KAL0101989.1"/>
    <property type="molecule type" value="Genomic_DNA"/>
</dbReference>
<accession>A0AAW2EHZ5</accession>
<name>A0AAW2EHZ5_9HYME</name>